<accession>A0AAV2IG28</accession>
<comment type="caution">
    <text evidence="1">The sequence shown here is derived from an EMBL/GenBank/DDBJ whole genome shotgun (WGS) entry which is preliminary data.</text>
</comment>
<evidence type="ECO:0000313" key="1">
    <source>
        <dbReference type="EMBL" id="CAL1546002.1"/>
    </source>
</evidence>
<dbReference type="GO" id="GO:0008237">
    <property type="term" value="F:metallopeptidase activity"/>
    <property type="evidence" value="ECO:0007669"/>
    <property type="project" value="InterPro"/>
</dbReference>
<keyword evidence="2" id="KW-1185">Reference proteome</keyword>
<dbReference type="AlphaFoldDB" id="A0AAV2IG28"/>
<proteinExistence type="predicted"/>
<organism evidence="1 2">
    <name type="scientific">Lymnaea stagnalis</name>
    <name type="common">Great pond snail</name>
    <name type="synonym">Helix stagnalis</name>
    <dbReference type="NCBI Taxonomy" id="6523"/>
    <lineage>
        <taxon>Eukaryota</taxon>
        <taxon>Metazoa</taxon>
        <taxon>Spiralia</taxon>
        <taxon>Lophotrochozoa</taxon>
        <taxon>Mollusca</taxon>
        <taxon>Gastropoda</taxon>
        <taxon>Heterobranchia</taxon>
        <taxon>Euthyneura</taxon>
        <taxon>Panpulmonata</taxon>
        <taxon>Hygrophila</taxon>
        <taxon>Lymnaeoidea</taxon>
        <taxon>Lymnaeidae</taxon>
        <taxon>Lymnaea</taxon>
    </lineage>
</organism>
<dbReference type="SUPFAM" id="SSF55486">
    <property type="entry name" value="Metalloproteases ('zincins'), catalytic domain"/>
    <property type="match status" value="1"/>
</dbReference>
<dbReference type="Gene3D" id="3.40.390.10">
    <property type="entry name" value="Collagenase (Catalytic Domain)"/>
    <property type="match status" value="1"/>
</dbReference>
<name>A0AAV2IG28_LYMST</name>
<gene>
    <name evidence="1" type="ORF">GSLYS_00019379001</name>
</gene>
<dbReference type="Proteomes" id="UP001497497">
    <property type="component" value="Unassembled WGS sequence"/>
</dbReference>
<protein>
    <submittedName>
        <fullName evidence="1">Uncharacterized protein</fullName>
    </submittedName>
</protein>
<dbReference type="InterPro" id="IPR024079">
    <property type="entry name" value="MetalloPept_cat_dom_sf"/>
</dbReference>
<dbReference type="EMBL" id="CAXITT010000759">
    <property type="protein sequence ID" value="CAL1546002.1"/>
    <property type="molecule type" value="Genomic_DNA"/>
</dbReference>
<reference evidence="1 2" key="1">
    <citation type="submission" date="2024-04" db="EMBL/GenBank/DDBJ databases">
        <authorList>
            <consortium name="Genoscope - CEA"/>
            <person name="William W."/>
        </authorList>
    </citation>
    <scope>NUCLEOTIDE SEQUENCE [LARGE SCALE GENOMIC DNA]</scope>
</reference>
<sequence>MLTMYTTYTEKNTNYRRHHFNEKFDWDSGAKLRYFAYAASYIKQPCCHYHLFSQYPMPQRVLGLAYIGSACYRAMEGSELWATGTTSGYDWKSGPMPSLQMNLVFVHELGAFEKMRMTSL</sequence>
<evidence type="ECO:0000313" key="2">
    <source>
        <dbReference type="Proteomes" id="UP001497497"/>
    </source>
</evidence>